<dbReference type="EMBL" id="JAUCMX010000005">
    <property type="protein sequence ID" value="KAK3545709.1"/>
    <property type="molecule type" value="Genomic_DNA"/>
</dbReference>
<protein>
    <submittedName>
        <fullName evidence="1">Uncharacterized protein</fullName>
    </submittedName>
</protein>
<dbReference type="AlphaFoldDB" id="A0AAE0R8Y7"/>
<reference evidence="1" key="1">
    <citation type="submission" date="2023-06" db="EMBL/GenBank/DDBJ databases">
        <title>Male Hemibagrus guttatus genome.</title>
        <authorList>
            <person name="Bian C."/>
        </authorList>
    </citation>
    <scope>NUCLEOTIDE SEQUENCE</scope>
    <source>
        <strain evidence="1">Male_cb2023</strain>
        <tissue evidence="1">Muscle</tissue>
    </source>
</reference>
<gene>
    <name evidence="1" type="ORF">QTP70_011356</name>
</gene>
<name>A0AAE0R8Y7_9TELE</name>
<proteinExistence type="predicted"/>
<evidence type="ECO:0000313" key="1">
    <source>
        <dbReference type="EMBL" id="KAK3545709.1"/>
    </source>
</evidence>
<accession>A0AAE0R8Y7</accession>
<sequence>MSRGGHFAIPVHKAVLRLRVLRPPESSVPGEAFIYPALINSGAAVNLIDGLLVEGVSQGSGGQALPDFLY</sequence>
<organism evidence="1 2">
    <name type="scientific">Hemibagrus guttatus</name>
    <dbReference type="NCBI Taxonomy" id="175788"/>
    <lineage>
        <taxon>Eukaryota</taxon>
        <taxon>Metazoa</taxon>
        <taxon>Chordata</taxon>
        <taxon>Craniata</taxon>
        <taxon>Vertebrata</taxon>
        <taxon>Euteleostomi</taxon>
        <taxon>Actinopterygii</taxon>
        <taxon>Neopterygii</taxon>
        <taxon>Teleostei</taxon>
        <taxon>Ostariophysi</taxon>
        <taxon>Siluriformes</taxon>
        <taxon>Bagridae</taxon>
        <taxon>Hemibagrus</taxon>
    </lineage>
</organism>
<comment type="caution">
    <text evidence="1">The sequence shown here is derived from an EMBL/GenBank/DDBJ whole genome shotgun (WGS) entry which is preliminary data.</text>
</comment>
<keyword evidence="2" id="KW-1185">Reference proteome</keyword>
<evidence type="ECO:0000313" key="2">
    <source>
        <dbReference type="Proteomes" id="UP001274896"/>
    </source>
</evidence>
<dbReference type="Proteomes" id="UP001274896">
    <property type="component" value="Unassembled WGS sequence"/>
</dbReference>